<dbReference type="AlphaFoldDB" id="A0AAF0F5R9"/>
<evidence type="ECO:0000313" key="4">
    <source>
        <dbReference type="Proteomes" id="UP001217754"/>
    </source>
</evidence>
<feature type="region of interest" description="Disordered" evidence="1">
    <location>
        <begin position="38"/>
        <end position="128"/>
    </location>
</feature>
<name>A0AAF0F5R9_9BASI</name>
<gene>
    <name evidence="3" type="ORF">MJAP1_003257</name>
</gene>
<evidence type="ECO:0008006" key="5">
    <source>
        <dbReference type="Google" id="ProtNLM"/>
    </source>
</evidence>
<sequence length="361" mass="37193">MLFGTRGKMRVFFAVFVVLCCIVVVHSEKIERRDAPLNFSLGPKVGESSADASSAAPASTSDAASAAPSSAAPSRASSSAAPSSSASSAPSAKSGDGAAVSNNASAPAASAPSSAGAQPSSSVDYPSITVPEGPVTSAAFNVMSAPASLAPSNATISANYSQAPAQATAAWTGPLPALMSQMYRGSNESLSNLPKFYWTLANASFSHTQLQQICDQQTHFCATSGCSDGDDTISKNFCDVNKGMATMCTCKTSYSRLPQYQWPVQMQDCLFRLQACTDACNNQRATPFTQRGQCSQACADQIGSSCGKVEQYGATYAVQKPGQTPSYHIVSQAEAQSAGARTHANLALVAVVSALAALWVS</sequence>
<dbReference type="EMBL" id="CP119963">
    <property type="protein sequence ID" value="WFD40271.1"/>
    <property type="molecule type" value="Genomic_DNA"/>
</dbReference>
<evidence type="ECO:0000256" key="1">
    <source>
        <dbReference type="SAM" id="MobiDB-lite"/>
    </source>
</evidence>
<feature type="chain" id="PRO_5041899033" description="Transmembrane protein" evidence="2">
    <location>
        <begin position="28"/>
        <end position="361"/>
    </location>
</feature>
<dbReference type="RefSeq" id="XP_060123168.1">
    <property type="nucleotide sequence ID" value="XM_060267185.1"/>
</dbReference>
<reference evidence="3" key="1">
    <citation type="submission" date="2023-03" db="EMBL/GenBank/DDBJ databases">
        <title>Mating type loci evolution in Malassezia.</title>
        <authorList>
            <person name="Coelho M.A."/>
        </authorList>
    </citation>
    <scope>NUCLEOTIDE SEQUENCE</scope>
    <source>
        <strain evidence="3">CBS 9431</strain>
    </source>
</reference>
<dbReference type="Proteomes" id="UP001217754">
    <property type="component" value="Chromosome 6"/>
</dbReference>
<organism evidence="3 4">
    <name type="scientific">Malassezia japonica</name>
    <dbReference type="NCBI Taxonomy" id="223818"/>
    <lineage>
        <taxon>Eukaryota</taxon>
        <taxon>Fungi</taxon>
        <taxon>Dikarya</taxon>
        <taxon>Basidiomycota</taxon>
        <taxon>Ustilaginomycotina</taxon>
        <taxon>Malasseziomycetes</taxon>
        <taxon>Malasseziales</taxon>
        <taxon>Malasseziaceae</taxon>
        <taxon>Malassezia</taxon>
    </lineage>
</organism>
<feature type="compositionally biased region" description="Low complexity" evidence="1">
    <location>
        <begin position="48"/>
        <end position="123"/>
    </location>
</feature>
<evidence type="ECO:0000256" key="2">
    <source>
        <dbReference type="SAM" id="SignalP"/>
    </source>
</evidence>
<accession>A0AAF0F5R9</accession>
<dbReference type="GeneID" id="85226908"/>
<keyword evidence="2" id="KW-0732">Signal</keyword>
<evidence type="ECO:0000313" key="3">
    <source>
        <dbReference type="EMBL" id="WFD40271.1"/>
    </source>
</evidence>
<feature type="signal peptide" evidence="2">
    <location>
        <begin position="1"/>
        <end position="27"/>
    </location>
</feature>
<proteinExistence type="predicted"/>
<keyword evidence="4" id="KW-1185">Reference proteome</keyword>
<protein>
    <recommendedName>
        <fullName evidence="5">Transmembrane protein</fullName>
    </recommendedName>
</protein>